<evidence type="ECO:0000313" key="1">
    <source>
        <dbReference type="EMBL" id="KKN18454.1"/>
    </source>
</evidence>
<comment type="caution">
    <text evidence="1">The sequence shown here is derived from an EMBL/GenBank/DDBJ whole genome shotgun (WGS) entry which is preliminary data.</text>
</comment>
<reference evidence="1" key="1">
    <citation type="journal article" date="2015" name="Nature">
        <title>Complex archaea that bridge the gap between prokaryotes and eukaryotes.</title>
        <authorList>
            <person name="Spang A."/>
            <person name="Saw J.H."/>
            <person name="Jorgensen S.L."/>
            <person name="Zaremba-Niedzwiedzka K."/>
            <person name="Martijn J."/>
            <person name="Lind A.E."/>
            <person name="van Eijk R."/>
            <person name="Schleper C."/>
            <person name="Guy L."/>
            <person name="Ettema T.J."/>
        </authorList>
    </citation>
    <scope>NUCLEOTIDE SEQUENCE</scope>
</reference>
<organism evidence="1">
    <name type="scientific">marine sediment metagenome</name>
    <dbReference type="NCBI Taxonomy" id="412755"/>
    <lineage>
        <taxon>unclassified sequences</taxon>
        <taxon>metagenomes</taxon>
        <taxon>ecological metagenomes</taxon>
    </lineage>
</organism>
<accession>A0A0F9NKK8</accession>
<gene>
    <name evidence="1" type="ORF">LCGC14_0955630</name>
</gene>
<dbReference type="AlphaFoldDB" id="A0A0F9NKK8"/>
<sequence>MYNNKKDGIGLYYNKTIRRLSEPVFLPDARKVNGQYRIQDRNGRITVHDRTDAVMIAIGLEIALGG</sequence>
<proteinExistence type="predicted"/>
<dbReference type="EMBL" id="LAZR01003425">
    <property type="protein sequence ID" value="KKN18454.1"/>
    <property type="molecule type" value="Genomic_DNA"/>
</dbReference>
<name>A0A0F9NKK8_9ZZZZ</name>
<protein>
    <submittedName>
        <fullName evidence="1">Uncharacterized protein</fullName>
    </submittedName>
</protein>